<dbReference type="Proteomes" id="UP001148737">
    <property type="component" value="Unassembled WGS sequence"/>
</dbReference>
<organism evidence="1 2">
    <name type="scientific">Lecanicillium saksenae</name>
    <dbReference type="NCBI Taxonomy" id="468837"/>
    <lineage>
        <taxon>Eukaryota</taxon>
        <taxon>Fungi</taxon>
        <taxon>Dikarya</taxon>
        <taxon>Ascomycota</taxon>
        <taxon>Pezizomycotina</taxon>
        <taxon>Sordariomycetes</taxon>
        <taxon>Hypocreomycetidae</taxon>
        <taxon>Hypocreales</taxon>
        <taxon>Cordycipitaceae</taxon>
        <taxon>Lecanicillium</taxon>
    </lineage>
</organism>
<proteinExistence type="predicted"/>
<evidence type="ECO:0000313" key="1">
    <source>
        <dbReference type="EMBL" id="KAJ3476983.1"/>
    </source>
</evidence>
<comment type="caution">
    <text evidence="1">The sequence shown here is derived from an EMBL/GenBank/DDBJ whole genome shotgun (WGS) entry which is preliminary data.</text>
</comment>
<reference evidence="1" key="1">
    <citation type="submission" date="2022-07" db="EMBL/GenBank/DDBJ databases">
        <title>Genome Sequence of Lecanicillium saksenae.</title>
        <authorList>
            <person name="Buettner E."/>
        </authorList>
    </citation>
    <scope>NUCLEOTIDE SEQUENCE</scope>
    <source>
        <strain evidence="1">VT-O1</strain>
    </source>
</reference>
<sequence length="198" mass="22350">MSTTVDLESRLDELTAIRDTLNGDYTIDNDKRNQLEERYKAINDEYFEAKIKAATSVTSAFPPSYSLDKTVMRKGGESMAMLTTSPVQRPTKPEPVGKPHLADLESKCAEYEQKVQEIKSDWSIPNAKKREMSIEWQTVRRELRAARREAEADKRRAADASDSRQGDISPNQDDGDQPATASSEHQLQIKCMLTPTQL</sequence>
<keyword evidence="2" id="KW-1185">Reference proteome</keyword>
<dbReference type="EMBL" id="JANAKD010001718">
    <property type="protein sequence ID" value="KAJ3476983.1"/>
    <property type="molecule type" value="Genomic_DNA"/>
</dbReference>
<evidence type="ECO:0000313" key="2">
    <source>
        <dbReference type="Proteomes" id="UP001148737"/>
    </source>
</evidence>
<accession>A0ACC1QHK9</accession>
<gene>
    <name evidence="1" type="ORF">NLG97_g8964</name>
</gene>
<name>A0ACC1QHK9_9HYPO</name>
<protein>
    <submittedName>
        <fullName evidence="1">Uncharacterized protein</fullName>
    </submittedName>
</protein>